<dbReference type="EMBL" id="CM042015">
    <property type="protein sequence ID" value="KAI3710071.1"/>
    <property type="molecule type" value="Genomic_DNA"/>
</dbReference>
<gene>
    <name evidence="1" type="ORF">L2E82_39844</name>
</gene>
<dbReference type="Proteomes" id="UP001055811">
    <property type="component" value="Linkage Group LG07"/>
</dbReference>
<keyword evidence="2" id="KW-1185">Reference proteome</keyword>
<accession>A0ACB9AJZ0</accession>
<reference evidence="2" key="1">
    <citation type="journal article" date="2022" name="Mol. Ecol. Resour.">
        <title>The genomes of chicory, endive, great burdock and yacon provide insights into Asteraceae palaeo-polyploidization history and plant inulin production.</title>
        <authorList>
            <person name="Fan W."/>
            <person name="Wang S."/>
            <person name="Wang H."/>
            <person name="Wang A."/>
            <person name="Jiang F."/>
            <person name="Liu H."/>
            <person name="Zhao H."/>
            <person name="Xu D."/>
            <person name="Zhang Y."/>
        </authorList>
    </citation>
    <scope>NUCLEOTIDE SEQUENCE [LARGE SCALE GENOMIC DNA]</scope>
    <source>
        <strain evidence="2">cv. Punajuju</strain>
    </source>
</reference>
<reference evidence="1 2" key="2">
    <citation type="journal article" date="2022" name="Mol. Ecol. Resour.">
        <title>The genomes of chicory, endive, great burdock and yacon provide insights into Asteraceae paleo-polyploidization history and plant inulin production.</title>
        <authorList>
            <person name="Fan W."/>
            <person name="Wang S."/>
            <person name="Wang H."/>
            <person name="Wang A."/>
            <person name="Jiang F."/>
            <person name="Liu H."/>
            <person name="Zhao H."/>
            <person name="Xu D."/>
            <person name="Zhang Y."/>
        </authorList>
    </citation>
    <scope>NUCLEOTIDE SEQUENCE [LARGE SCALE GENOMIC DNA]</scope>
    <source>
        <strain evidence="2">cv. Punajuju</strain>
        <tissue evidence="1">Leaves</tissue>
    </source>
</reference>
<comment type="caution">
    <text evidence="1">The sequence shown here is derived from an EMBL/GenBank/DDBJ whole genome shotgun (WGS) entry which is preliminary data.</text>
</comment>
<protein>
    <submittedName>
        <fullName evidence="1">Uncharacterized protein</fullName>
    </submittedName>
</protein>
<name>A0ACB9AJZ0_CICIN</name>
<sequence length="164" mass="18597">MLLFFNQFRSNSNISSDSSCVQISILPASHLLISLSPLGTFLLICRGVRDSFNSDRPSSKSCLTHNGQNHGSTKSFYDSDKKRRRLWSWISEGDGETYDIKKGWSGLLSIPKSIWLSENGDQLVQWHVKELEKLRTQKEHYENIELKGGSMFEISGITALQLKS</sequence>
<evidence type="ECO:0000313" key="1">
    <source>
        <dbReference type="EMBL" id="KAI3710071.1"/>
    </source>
</evidence>
<proteinExistence type="predicted"/>
<organism evidence="1 2">
    <name type="scientific">Cichorium intybus</name>
    <name type="common">Chicory</name>
    <dbReference type="NCBI Taxonomy" id="13427"/>
    <lineage>
        <taxon>Eukaryota</taxon>
        <taxon>Viridiplantae</taxon>
        <taxon>Streptophyta</taxon>
        <taxon>Embryophyta</taxon>
        <taxon>Tracheophyta</taxon>
        <taxon>Spermatophyta</taxon>
        <taxon>Magnoliopsida</taxon>
        <taxon>eudicotyledons</taxon>
        <taxon>Gunneridae</taxon>
        <taxon>Pentapetalae</taxon>
        <taxon>asterids</taxon>
        <taxon>campanulids</taxon>
        <taxon>Asterales</taxon>
        <taxon>Asteraceae</taxon>
        <taxon>Cichorioideae</taxon>
        <taxon>Cichorieae</taxon>
        <taxon>Cichoriinae</taxon>
        <taxon>Cichorium</taxon>
    </lineage>
</organism>
<evidence type="ECO:0000313" key="2">
    <source>
        <dbReference type="Proteomes" id="UP001055811"/>
    </source>
</evidence>